<protein>
    <recommendedName>
        <fullName evidence="8">Rhodopsin domain-containing protein</fullName>
    </recommendedName>
</protein>
<dbReference type="Proteomes" id="UP001446871">
    <property type="component" value="Unassembled WGS sequence"/>
</dbReference>
<feature type="region of interest" description="Disordered" evidence="6">
    <location>
        <begin position="245"/>
        <end position="323"/>
    </location>
</feature>
<feature type="transmembrane region" description="Helical" evidence="7">
    <location>
        <begin position="95"/>
        <end position="117"/>
    </location>
</feature>
<comment type="similarity">
    <text evidence="5">Belongs to the SAT4 family.</text>
</comment>
<keyword evidence="4 7" id="KW-0472">Membrane</keyword>
<feature type="transmembrane region" description="Helical" evidence="7">
    <location>
        <begin position="144"/>
        <end position="163"/>
    </location>
</feature>
<evidence type="ECO:0000256" key="5">
    <source>
        <dbReference type="ARBA" id="ARBA00038359"/>
    </source>
</evidence>
<name>A0ABR1VRD9_9PEZI</name>
<evidence type="ECO:0000256" key="3">
    <source>
        <dbReference type="ARBA" id="ARBA00022989"/>
    </source>
</evidence>
<dbReference type="PANTHER" id="PTHR33048:SF47">
    <property type="entry name" value="INTEGRAL MEMBRANE PROTEIN-RELATED"/>
    <property type="match status" value="1"/>
</dbReference>
<sequence length="323" mass="35319">MADTLDDPMYLPVLPIVRDHLVIECVIIGIALAILVLRVVSRVQNLGVGADDYLTVVGFELFVTTLFYITCLAILKLGVLCFYRRIFGGTAWMRAATYAMVAVVGSWWFALLLVVIFDCAPVQKQWDPFMAEGECINLFNVNRAIAATNIATDVAIMGLPLRLIWSLRIRTLEKVVVMCCFALGTGVCAISVVRIVHLSDLRRKADVAGNSEEAIFLGVLEQNIAVISISLLSLRPLYARWRSSTSRYHHRPGRRPTPPSPSPSDAMPPPPVGRKPSRSNDDTLVGSYRGRAAESPSHGDVGSRPGSRHLPSVEGPNIDVNAA</sequence>
<comment type="caution">
    <text evidence="9">The sequence shown here is derived from an EMBL/GenBank/DDBJ whole genome shotgun (WGS) entry which is preliminary data.</text>
</comment>
<dbReference type="EMBL" id="JAQQWM010000003">
    <property type="protein sequence ID" value="KAK8072861.1"/>
    <property type="molecule type" value="Genomic_DNA"/>
</dbReference>
<evidence type="ECO:0000259" key="8">
    <source>
        <dbReference type="Pfam" id="PF20684"/>
    </source>
</evidence>
<reference evidence="9 10" key="1">
    <citation type="submission" date="2023-01" db="EMBL/GenBank/DDBJ databases">
        <title>Analysis of 21 Apiospora genomes using comparative genomics revels a genus with tremendous synthesis potential of carbohydrate active enzymes and secondary metabolites.</title>
        <authorList>
            <person name="Sorensen T."/>
        </authorList>
    </citation>
    <scope>NUCLEOTIDE SEQUENCE [LARGE SCALE GENOMIC DNA]</scope>
    <source>
        <strain evidence="9 10">CBS 83171</strain>
    </source>
</reference>
<accession>A0ABR1VRD9</accession>
<organism evidence="9 10">
    <name type="scientific">Apiospora saccharicola</name>
    <dbReference type="NCBI Taxonomy" id="335842"/>
    <lineage>
        <taxon>Eukaryota</taxon>
        <taxon>Fungi</taxon>
        <taxon>Dikarya</taxon>
        <taxon>Ascomycota</taxon>
        <taxon>Pezizomycotina</taxon>
        <taxon>Sordariomycetes</taxon>
        <taxon>Xylariomycetidae</taxon>
        <taxon>Amphisphaeriales</taxon>
        <taxon>Apiosporaceae</taxon>
        <taxon>Apiospora</taxon>
    </lineage>
</organism>
<dbReference type="Pfam" id="PF20684">
    <property type="entry name" value="Fung_rhodopsin"/>
    <property type="match status" value="1"/>
</dbReference>
<feature type="transmembrane region" description="Helical" evidence="7">
    <location>
        <begin position="175"/>
        <end position="195"/>
    </location>
</feature>
<dbReference type="InterPro" id="IPR052337">
    <property type="entry name" value="SAT4-like"/>
</dbReference>
<evidence type="ECO:0000313" key="9">
    <source>
        <dbReference type="EMBL" id="KAK8072861.1"/>
    </source>
</evidence>
<evidence type="ECO:0000256" key="4">
    <source>
        <dbReference type="ARBA" id="ARBA00023136"/>
    </source>
</evidence>
<evidence type="ECO:0000256" key="2">
    <source>
        <dbReference type="ARBA" id="ARBA00022692"/>
    </source>
</evidence>
<feature type="compositionally biased region" description="Pro residues" evidence="6">
    <location>
        <begin position="255"/>
        <end position="273"/>
    </location>
</feature>
<keyword evidence="2 7" id="KW-0812">Transmembrane</keyword>
<dbReference type="PANTHER" id="PTHR33048">
    <property type="entry name" value="PTH11-LIKE INTEGRAL MEMBRANE PROTEIN (AFU_ORTHOLOGUE AFUA_5G11245)"/>
    <property type="match status" value="1"/>
</dbReference>
<feature type="transmembrane region" description="Helical" evidence="7">
    <location>
        <begin position="21"/>
        <end position="41"/>
    </location>
</feature>
<proteinExistence type="inferred from homology"/>
<gene>
    <name evidence="9" type="ORF">PG996_006209</name>
</gene>
<keyword evidence="3 7" id="KW-1133">Transmembrane helix</keyword>
<dbReference type="InterPro" id="IPR049326">
    <property type="entry name" value="Rhodopsin_dom_fungi"/>
</dbReference>
<feature type="domain" description="Rhodopsin" evidence="8">
    <location>
        <begin position="20"/>
        <end position="239"/>
    </location>
</feature>
<evidence type="ECO:0000256" key="1">
    <source>
        <dbReference type="ARBA" id="ARBA00004141"/>
    </source>
</evidence>
<evidence type="ECO:0000256" key="7">
    <source>
        <dbReference type="SAM" id="Phobius"/>
    </source>
</evidence>
<evidence type="ECO:0000256" key="6">
    <source>
        <dbReference type="SAM" id="MobiDB-lite"/>
    </source>
</evidence>
<evidence type="ECO:0000313" key="10">
    <source>
        <dbReference type="Proteomes" id="UP001446871"/>
    </source>
</evidence>
<comment type="subcellular location">
    <subcellularLocation>
        <location evidence="1">Membrane</location>
        <topology evidence="1">Multi-pass membrane protein</topology>
    </subcellularLocation>
</comment>
<feature type="transmembrane region" description="Helical" evidence="7">
    <location>
        <begin position="61"/>
        <end position="83"/>
    </location>
</feature>
<keyword evidence="10" id="KW-1185">Reference proteome</keyword>